<gene>
    <name evidence="2" type="ORF">DWW10_13480</name>
</gene>
<comment type="caution">
    <text evidence="2">The sequence shown here is derived from an EMBL/GenBank/DDBJ whole genome shotgun (WGS) entry which is preliminary data.</text>
</comment>
<protein>
    <recommendedName>
        <fullName evidence="4">DUF4840 domain-containing protein</fullName>
    </recommendedName>
</protein>
<dbReference type="Gene3D" id="2.170.15.10">
    <property type="entry name" value="Proaerolysin, chain A, domain 3"/>
    <property type="match status" value="1"/>
</dbReference>
<evidence type="ECO:0000313" key="2">
    <source>
        <dbReference type="EMBL" id="RGV52962.1"/>
    </source>
</evidence>
<dbReference type="RefSeq" id="WP_022392779.1">
    <property type="nucleotide sequence ID" value="NZ_QRZF01000008.1"/>
</dbReference>
<keyword evidence="1" id="KW-0732">Signal</keyword>
<accession>A0A412Y697</accession>
<dbReference type="EMBL" id="QRZF01000008">
    <property type="protein sequence ID" value="RGV52962.1"/>
    <property type="molecule type" value="Genomic_DNA"/>
</dbReference>
<proteinExistence type="predicted"/>
<evidence type="ECO:0008006" key="4">
    <source>
        <dbReference type="Google" id="ProtNLM"/>
    </source>
</evidence>
<reference evidence="2 3" key="1">
    <citation type="submission" date="2018-08" db="EMBL/GenBank/DDBJ databases">
        <title>A genome reference for cultivated species of the human gut microbiota.</title>
        <authorList>
            <person name="Zou Y."/>
            <person name="Xue W."/>
            <person name="Luo G."/>
        </authorList>
    </citation>
    <scope>NUCLEOTIDE SEQUENCE [LARGE SCALE GENOMIC DNA]</scope>
    <source>
        <strain evidence="2 3">AF14-32</strain>
    </source>
</reference>
<dbReference type="AlphaFoldDB" id="A0A412Y697"/>
<feature type="chain" id="PRO_5019381647" description="DUF4840 domain-containing protein" evidence="1">
    <location>
        <begin position="24"/>
        <end position="207"/>
    </location>
</feature>
<sequence>MTQIKELLRIGLFVIIVLCGASACSNDDGDDELAKDYKLKEVAWIMQDDEIKIIKQTIPGFFTDNNTDEEMKVTVKPTAEVKQSSCFYTDDTKLFQLLAQTPYDIYVPDGSTLLPSDHFSYINSGPKTLFSLEEQYIPLMVEITHESTIPPHHRLIYNHVISLREVNATYRACFTEINTGEELQITGKWTGKFFIQNEGETLLEEIK</sequence>
<organism evidence="2 3">
    <name type="scientific">Bacteroides intestinalis</name>
    <dbReference type="NCBI Taxonomy" id="329854"/>
    <lineage>
        <taxon>Bacteria</taxon>
        <taxon>Pseudomonadati</taxon>
        <taxon>Bacteroidota</taxon>
        <taxon>Bacteroidia</taxon>
        <taxon>Bacteroidales</taxon>
        <taxon>Bacteroidaceae</taxon>
        <taxon>Bacteroides</taxon>
    </lineage>
</organism>
<feature type="signal peptide" evidence="1">
    <location>
        <begin position="1"/>
        <end position="23"/>
    </location>
</feature>
<evidence type="ECO:0000313" key="3">
    <source>
        <dbReference type="Proteomes" id="UP000283850"/>
    </source>
</evidence>
<name>A0A412Y697_9BACE</name>
<dbReference type="PROSITE" id="PS51257">
    <property type="entry name" value="PROKAR_LIPOPROTEIN"/>
    <property type="match status" value="1"/>
</dbReference>
<evidence type="ECO:0000256" key="1">
    <source>
        <dbReference type="SAM" id="SignalP"/>
    </source>
</evidence>
<dbReference type="Proteomes" id="UP000283850">
    <property type="component" value="Unassembled WGS sequence"/>
</dbReference>